<protein>
    <submittedName>
        <fullName evidence="1">Uncharacterized protein</fullName>
    </submittedName>
</protein>
<reference evidence="1" key="1">
    <citation type="journal article" date="2015" name="Nature">
        <title>Complex archaea that bridge the gap between prokaryotes and eukaryotes.</title>
        <authorList>
            <person name="Spang A."/>
            <person name="Saw J.H."/>
            <person name="Jorgensen S.L."/>
            <person name="Zaremba-Niedzwiedzka K."/>
            <person name="Martijn J."/>
            <person name="Lind A.E."/>
            <person name="van Eijk R."/>
            <person name="Schleper C."/>
            <person name="Guy L."/>
            <person name="Ettema T.J."/>
        </authorList>
    </citation>
    <scope>NUCLEOTIDE SEQUENCE</scope>
</reference>
<accession>A0A0F8ZX26</accession>
<comment type="caution">
    <text evidence="1">The sequence shown here is derived from an EMBL/GenBank/DDBJ whole genome shotgun (WGS) entry which is preliminary data.</text>
</comment>
<organism evidence="1">
    <name type="scientific">marine sediment metagenome</name>
    <dbReference type="NCBI Taxonomy" id="412755"/>
    <lineage>
        <taxon>unclassified sequences</taxon>
        <taxon>metagenomes</taxon>
        <taxon>ecological metagenomes</taxon>
    </lineage>
</organism>
<feature type="non-terminal residue" evidence="1">
    <location>
        <position position="382"/>
    </location>
</feature>
<dbReference type="EMBL" id="LAZR01057943">
    <property type="protein sequence ID" value="KKK70969.1"/>
    <property type="molecule type" value="Genomic_DNA"/>
</dbReference>
<name>A0A0F8ZX26_9ZZZZ</name>
<feature type="non-terminal residue" evidence="1">
    <location>
        <position position="1"/>
    </location>
</feature>
<dbReference type="AlphaFoldDB" id="A0A0F8ZX26"/>
<gene>
    <name evidence="1" type="ORF">LCGC14_2918650</name>
</gene>
<evidence type="ECO:0000313" key="1">
    <source>
        <dbReference type="EMBL" id="KKK70969.1"/>
    </source>
</evidence>
<sequence length="382" mass="42236">VLVPSIAGTDGSAVISPGTYTMDIVAGSSGGVKFTATASLALVMDDVSLKQIINPSYSIRGMHVVGDFLYVVQGPLLKRIDSGFAVTTINANTPMATKDGLVDMSSIWNLVDGRQLFICDGTIAGYIYDDSSGSFTRLDENDYSFLGGLSGTAQDGFFISSRPNSPDFFHSAANNGLSWNALDVARAEVKPTDTLRILSHKRNLWVWKKQSTEVFYNSGDAELVFKRRAGGNLEIGLGAEWSVSALQERLTWLGHNKHVYSAIGMNAVDISTPQMVARMDALSKVDDAVAFSYDQGGHEFYVISFPTDDVTFSYDFTEQEWHERKSWKDNIDGYGRHRGNSYALYENLHLVGDYQNNKIYFLDQDVYTEDGNNVIRQRTLPN</sequence>
<proteinExistence type="predicted"/>